<evidence type="ECO:0000313" key="6">
    <source>
        <dbReference type="Proteomes" id="UP000309872"/>
    </source>
</evidence>
<reference evidence="5 6" key="1">
    <citation type="submission" date="2019-04" db="EMBL/GenBank/DDBJ databases">
        <title>Sphingobacterium olei sp. nov., isolated from oil-contaminated soil.</title>
        <authorList>
            <person name="Liu B."/>
        </authorList>
    </citation>
    <scope>NUCLEOTIDE SEQUENCE [LARGE SCALE GENOMIC DNA]</scope>
    <source>
        <strain evidence="5 6">Y3L14</strain>
    </source>
</reference>
<keyword evidence="6" id="KW-1185">Reference proteome</keyword>
<dbReference type="InterPro" id="IPR026891">
    <property type="entry name" value="Fn3-like"/>
</dbReference>
<dbReference type="Gene3D" id="3.20.20.300">
    <property type="entry name" value="Glycoside hydrolase, family 3, N-terminal domain"/>
    <property type="match status" value="1"/>
</dbReference>
<keyword evidence="2" id="KW-0732">Signal</keyword>
<dbReference type="InterPro" id="IPR044993">
    <property type="entry name" value="BXL"/>
</dbReference>
<evidence type="ECO:0000259" key="4">
    <source>
        <dbReference type="PROSITE" id="PS51820"/>
    </source>
</evidence>
<dbReference type="Pfam" id="PF00933">
    <property type="entry name" value="Glyco_hydro_3"/>
    <property type="match status" value="1"/>
</dbReference>
<evidence type="ECO:0000256" key="1">
    <source>
        <dbReference type="ARBA" id="ARBA00005336"/>
    </source>
</evidence>
<evidence type="ECO:0000256" key="2">
    <source>
        <dbReference type="ARBA" id="ARBA00022729"/>
    </source>
</evidence>
<dbReference type="SUPFAM" id="SSF56988">
    <property type="entry name" value="Anthrax protective antigen"/>
    <property type="match status" value="1"/>
</dbReference>
<dbReference type="Pfam" id="PF01915">
    <property type="entry name" value="Glyco_hydro_3_C"/>
    <property type="match status" value="1"/>
</dbReference>
<dbReference type="InterPro" id="IPR036962">
    <property type="entry name" value="Glyco_hydro_3_N_sf"/>
</dbReference>
<keyword evidence="3 5" id="KW-0378">Hydrolase</keyword>
<comment type="similarity">
    <text evidence="1">Belongs to the glycosyl hydrolase 3 family.</text>
</comment>
<dbReference type="SMART" id="SM01217">
    <property type="entry name" value="Fn3_like"/>
    <property type="match status" value="1"/>
</dbReference>
<accession>A0A4U0H4R6</accession>
<dbReference type="Pfam" id="PF07691">
    <property type="entry name" value="PA14"/>
    <property type="match status" value="1"/>
</dbReference>
<dbReference type="InterPro" id="IPR036881">
    <property type="entry name" value="Glyco_hydro_3_C_sf"/>
</dbReference>
<dbReference type="PRINTS" id="PR00133">
    <property type="entry name" value="GLHYDRLASE3"/>
</dbReference>
<dbReference type="InterPro" id="IPR017853">
    <property type="entry name" value="GH"/>
</dbReference>
<feature type="domain" description="PA14" evidence="4">
    <location>
        <begin position="464"/>
        <end position="606"/>
    </location>
</feature>
<dbReference type="Pfam" id="PF14310">
    <property type="entry name" value="Fn3-like"/>
    <property type="match status" value="1"/>
</dbReference>
<dbReference type="SUPFAM" id="SSF52279">
    <property type="entry name" value="Beta-D-glucan exohydrolase, C-terminal domain"/>
    <property type="match status" value="1"/>
</dbReference>
<dbReference type="InterPro" id="IPR001764">
    <property type="entry name" value="Glyco_hydro_3_N"/>
</dbReference>
<dbReference type="InterPro" id="IPR013783">
    <property type="entry name" value="Ig-like_fold"/>
</dbReference>
<dbReference type="OrthoDB" id="9758670at2"/>
<gene>
    <name evidence="5" type="ORF">FAZ19_06660</name>
</gene>
<dbReference type="GO" id="GO:0046556">
    <property type="term" value="F:alpha-L-arabinofuranosidase activity"/>
    <property type="evidence" value="ECO:0007669"/>
    <property type="project" value="TreeGrafter"/>
</dbReference>
<evidence type="ECO:0000256" key="3">
    <source>
        <dbReference type="ARBA" id="ARBA00022801"/>
    </source>
</evidence>
<dbReference type="InterPro" id="IPR037524">
    <property type="entry name" value="PA14/GLEYA"/>
</dbReference>
<dbReference type="GO" id="GO:0031222">
    <property type="term" value="P:arabinan catabolic process"/>
    <property type="evidence" value="ECO:0007669"/>
    <property type="project" value="TreeGrafter"/>
</dbReference>
<organism evidence="5 6">
    <name type="scientific">Sphingobacterium alkalisoli</name>
    <dbReference type="NCBI Taxonomy" id="1874115"/>
    <lineage>
        <taxon>Bacteria</taxon>
        <taxon>Pseudomonadati</taxon>
        <taxon>Bacteroidota</taxon>
        <taxon>Sphingobacteriia</taxon>
        <taxon>Sphingobacteriales</taxon>
        <taxon>Sphingobacteriaceae</taxon>
        <taxon>Sphingobacterium</taxon>
    </lineage>
</organism>
<dbReference type="GO" id="GO:0045493">
    <property type="term" value="P:xylan catabolic process"/>
    <property type="evidence" value="ECO:0007669"/>
    <property type="project" value="InterPro"/>
</dbReference>
<dbReference type="EMBL" id="SUKA01000002">
    <property type="protein sequence ID" value="TJY66598.1"/>
    <property type="molecule type" value="Genomic_DNA"/>
</dbReference>
<dbReference type="Gene3D" id="3.40.50.1700">
    <property type="entry name" value="Glycoside hydrolase family 3 C-terminal domain"/>
    <property type="match status" value="2"/>
</dbReference>
<evidence type="ECO:0000313" key="5">
    <source>
        <dbReference type="EMBL" id="TJY66598.1"/>
    </source>
</evidence>
<dbReference type="InterPro" id="IPR011658">
    <property type="entry name" value="PA14_dom"/>
</dbReference>
<dbReference type="RefSeq" id="WP_136819947.1">
    <property type="nucleotide sequence ID" value="NZ_BMJX01000002.1"/>
</dbReference>
<dbReference type="GO" id="GO:0009044">
    <property type="term" value="F:xylan 1,4-beta-xylosidase activity"/>
    <property type="evidence" value="ECO:0007669"/>
    <property type="project" value="InterPro"/>
</dbReference>
<comment type="caution">
    <text evidence="5">The sequence shown here is derived from an EMBL/GenBank/DDBJ whole genome shotgun (WGS) entry which is preliminary data.</text>
</comment>
<dbReference type="Proteomes" id="UP000309872">
    <property type="component" value="Unassembled WGS sequence"/>
</dbReference>
<dbReference type="Gene3D" id="2.60.40.10">
    <property type="entry name" value="Immunoglobulins"/>
    <property type="match status" value="1"/>
</dbReference>
<protein>
    <submittedName>
        <fullName evidence="5">Glycosyl hydrolase</fullName>
    </submittedName>
</protein>
<dbReference type="SUPFAM" id="SSF51445">
    <property type="entry name" value="(Trans)glycosidases"/>
    <property type="match status" value="1"/>
</dbReference>
<dbReference type="PROSITE" id="PS51820">
    <property type="entry name" value="PA14"/>
    <property type="match status" value="1"/>
</dbReference>
<dbReference type="AlphaFoldDB" id="A0A4U0H4R6"/>
<dbReference type="PANTHER" id="PTHR42721:SF3">
    <property type="entry name" value="BETA-D-XYLOSIDASE 5-RELATED"/>
    <property type="match status" value="1"/>
</dbReference>
<dbReference type="PANTHER" id="PTHR42721">
    <property type="entry name" value="SUGAR HYDROLASE-RELATED"/>
    <property type="match status" value="1"/>
</dbReference>
<sequence>MKKKVNATVLLLLILIAFSSWQSLQKKESHPFRNPDLPIEERIDNLISLLTLEEKVGLMMNSSKAIPRLDIPAYDWWNEALHGVARAGKATVFPQAIGMAATWDEDNHLKTFEIIADEARAKYNEAVRSGERGRYYGLSFWTPNINIFRDPRWGRGQETYGEDPYLTTRLGLAAVEGLQGDDPNYFKTHACAKHFAVHSGPEWNRHSYNAVVSKKDLWETYLPAFKALVQEGNVQEVMCAYNAYDGKPCCGSDILMMDILRNRWGFKGVVVSDCWAINDFYEKGHHESHDTPEAAVADAVLKTTDLECGSSYENLLKSVGDGLITEAQIDVSLRRVLRGWFELGMLDPLDRVPWSSLSYDIVASKEHQQQALDVARKSITLLKNENNTLPLRKNIKKIAVVGANAADSIMLRGNYNGTPTSTVTILDGIRKKVPNTEVIYEKGSDLVDPWVRTSLYGSFLTKKGGPKGLTVEFYNNSLFEGAPVKTVTNSLGIEYSNRGGTALAQGVNMENTSTRISGVFVAPYTGEVVLNANAYDGYVLTVGGKEVANRKGRVALQGEEYIIHVEKGKQYPLVMEHRQKGNINIIGLSAYKKEKADFTDLTNRLKDVDAIIYVGGLSPQLEGEEMFVSAEGFRGGDKVSIDLPTVQRNLLTALRKTGKPVTFVLCTGSALALEQDERNYDALLCAWYGGEKAGTAVADVLFGDYNPAGRLPVTFYKTLAQLDNALTQTGDTSRQGFENYDMQGRTYRYMKESPLYAFGYGLSYSSFKYGEVQLQRASIDAKSDLNLTIPVTNISNIDGEEVVQVYVRRNNDPTAPVKSLCAFSRVLIKAGQTQLVNLVLRPESFTYYDESMDDLVTKPGEYTLLYGGTSVQSKLRQREIKVVL</sequence>
<dbReference type="InterPro" id="IPR002772">
    <property type="entry name" value="Glyco_hydro_3_C"/>
</dbReference>
<name>A0A4U0H4R6_9SPHI</name>
<proteinExistence type="inferred from homology"/>